<proteinExistence type="inferred from homology"/>
<evidence type="ECO:0000256" key="5">
    <source>
        <dbReference type="ARBA" id="ARBA00022801"/>
    </source>
</evidence>
<dbReference type="AlphaFoldDB" id="A0A6C1KGK1"/>
<feature type="domain" description="Penicillin-binding protein transpeptidase" evidence="11">
    <location>
        <begin position="49"/>
        <end position="246"/>
    </location>
</feature>
<feature type="chain" id="PRO_5025515462" description="Beta-lactamase" evidence="10">
    <location>
        <begin position="33"/>
        <end position="279"/>
    </location>
</feature>
<comment type="catalytic activity">
    <reaction evidence="1 8">
        <text>a beta-lactam + H2O = a substituted beta-amino acid</text>
        <dbReference type="Rhea" id="RHEA:20401"/>
        <dbReference type="ChEBI" id="CHEBI:15377"/>
        <dbReference type="ChEBI" id="CHEBI:35627"/>
        <dbReference type="ChEBI" id="CHEBI:140347"/>
        <dbReference type="EC" id="3.5.2.6"/>
    </reaction>
</comment>
<dbReference type="InterPro" id="IPR012338">
    <property type="entry name" value="Beta-lactam/transpept-like"/>
</dbReference>
<reference evidence="12 13" key="1">
    <citation type="submission" date="2019-05" db="EMBL/GenBank/DDBJ databases">
        <authorList>
            <person name="Zhou X."/>
        </authorList>
    </citation>
    <scope>NUCLEOTIDE SEQUENCE [LARGE SCALE GENOMIC DNA]</scope>
    <source>
        <strain evidence="12 13">DSM 432</strain>
    </source>
</reference>
<feature type="active site" description="Acyl-ester intermediate" evidence="7">
    <location>
        <position position="62"/>
    </location>
</feature>
<evidence type="ECO:0000256" key="9">
    <source>
        <dbReference type="SAM" id="MobiDB-lite"/>
    </source>
</evidence>
<dbReference type="GeneID" id="95773732"/>
<dbReference type="GO" id="GO:0008800">
    <property type="term" value="F:beta-lactamase activity"/>
    <property type="evidence" value="ECO:0007669"/>
    <property type="project" value="UniProtKB-UniRule"/>
</dbReference>
<comment type="similarity">
    <text evidence="2 8">Belongs to the class-D beta-lactamase family.</text>
</comment>
<keyword evidence="5 8" id="KW-0378">Hydrolase</keyword>
<protein>
    <recommendedName>
        <fullName evidence="3 8">Beta-lactamase</fullName>
        <ecNumber evidence="3 8">3.5.2.6</ecNumber>
    </recommendedName>
</protein>
<dbReference type="GO" id="GO:0046677">
    <property type="term" value="P:response to antibiotic"/>
    <property type="evidence" value="ECO:0007669"/>
    <property type="project" value="UniProtKB-UniRule"/>
</dbReference>
<evidence type="ECO:0000256" key="8">
    <source>
        <dbReference type="RuleBase" id="RU361140"/>
    </source>
</evidence>
<feature type="signal peptide" evidence="10">
    <location>
        <begin position="1"/>
        <end position="32"/>
    </location>
</feature>
<feature type="region of interest" description="Disordered" evidence="9">
    <location>
        <begin position="83"/>
        <end position="106"/>
    </location>
</feature>
<name>A0A6C1KGK1_XANAU</name>
<accession>A0A6C1KGK1</accession>
<evidence type="ECO:0000259" key="11">
    <source>
        <dbReference type="Pfam" id="PF00905"/>
    </source>
</evidence>
<dbReference type="EC" id="3.5.2.6" evidence="3 8"/>
<evidence type="ECO:0000313" key="12">
    <source>
        <dbReference type="EMBL" id="TLX42931.1"/>
    </source>
</evidence>
<dbReference type="RefSeq" id="WP_138399289.1">
    <property type="nucleotide sequence ID" value="NZ_JBAFVI010000002.1"/>
</dbReference>
<comment type="caution">
    <text evidence="12">The sequence shown here is derived from an EMBL/GenBank/DDBJ whole genome shotgun (WGS) entry which is preliminary data.</text>
</comment>
<gene>
    <name evidence="12" type="ORF">FBQ73_09735</name>
</gene>
<keyword evidence="4 10" id="KW-0732">Signal</keyword>
<dbReference type="Pfam" id="PF00905">
    <property type="entry name" value="Transpeptidase"/>
    <property type="match status" value="1"/>
</dbReference>
<dbReference type="GO" id="GO:0071555">
    <property type="term" value="P:cell wall organization"/>
    <property type="evidence" value="ECO:0007669"/>
    <property type="project" value="TreeGrafter"/>
</dbReference>
<dbReference type="InterPro" id="IPR001460">
    <property type="entry name" value="PCN-bd_Tpept"/>
</dbReference>
<evidence type="ECO:0000256" key="6">
    <source>
        <dbReference type="ARBA" id="ARBA00023251"/>
    </source>
</evidence>
<evidence type="ECO:0000256" key="10">
    <source>
        <dbReference type="SAM" id="SignalP"/>
    </source>
</evidence>
<dbReference type="EMBL" id="VAUP01000022">
    <property type="protein sequence ID" value="TLX42931.1"/>
    <property type="molecule type" value="Genomic_DNA"/>
</dbReference>
<dbReference type="OrthoDB" id="9762883at2"/>
<sequence length="279" mass="29895">MGSRRTGAALSRASFGLFLALAAAVSAAPARAAEDCFLATDLESGRVLAKQGLCATRHPPNSTFKIALALMGYDAGLLKSQSQPVLEPPEGADLSRPQTRGPQTPRSWMENSVVWYSQILARELGAERIAGYLKAFAYGNENMGGLKGEDEPLARFWLSSSLRISPREQIDFLRRMLKGALPVSAEAVSATEQLLLIDEQPAGWLVFGKTGTGNGRHADGSLDHARPFGWFVGFARKAAHTVVFVRFTTLDMAAPEPLGPQARRQAIAVLAPVLAAQAP</sequence>
<dbReference type="PROSITE" id="PS00337">
    <property type="entry name" value="BETA_LACTAMASE_D"/>
    <property type="match status" value="1"/>
</dbReference>
<feature type="modified residue" description="N6-carboxylysine" evidence="7">
    <location>
        <position position="65"/>
    </location>
</feature>
<evidence type="ECO:0000256" key="4">
    <source>
        <dbReference type="ARBA" id="ARBA00022729"/>
    </source>
</evidence>
<evidence type="ECO:0000256" key="1">
    <source>
        <dbReference type="ARBA" id="ARBA00001526"/>
    </source>
</evidence>
<organism evidence="12 13">
    <name type="scientific">Xanthobacter autotrophicus</name>
    <dbReference type="NCBI Taxonomy" id="280"/>
    <lineage>
        <taxon>Bacteria</taxon>
        <taxon>Pseudomonadati</taxon>
        <taxon>Pseudomonadota</taxon>
        <taxon>Alphaproteobacteria</taxon>
        <taxon>Hyphomicrobiales</taxon>
        <taxon>Xanthobacteraceae</taxon>
        <taxon>Xanthobacter</taxon>
    </lineage>
</organism>
<dbReference type="InterPro" id="IPR050515">
    <property type="entry name" value="Beta-lactam/transpept"/>
</dbReference>
<dbReference type="InterPro" id="IPR002137">
    <property type="entry name" value="Beta-lactam_class-D_AS"/>
</dbReference>
<dbReference type="PANTHER" id="PTHR30627:SF6">
    <property type="entry name" value="BETA-LACTAMASE YBXI-RELATED"/>
    <property type="match status" value="1"/>
</dbReference>
<evidence type="ECO:0000256" key="7">
    <source>
        <dbReference type="PIRSR" id="PIRSR602137-50"/>
    </source>
</evidence>
<dbReference type="GO" id="GO:0008658">
    <property type="term" value="F:penicillin binding"/>
    <property type="evidence" value="ECO:0007669"/>
    <property type="project" value="InterPro"/>
</dbReference>
<dbReference type="GO" id="GO:0017001">
    <property type="term" value="P:antibiotic catabolic process"/>
    <property type="evidence" value="ECO:0007669"/>
    <property type="project" value="InterPro"/>
</dbReference>
<dbReference type="Gene3D" id="3.40.710.10">
    <property type="entry name" value="DD-peptidase/beta-lactamase superfamily"/>
    <property type="match status" value="1"/>
</dbReference>
<evidence type="ECO:0000256" key="3">
    <source>
        <dbReference type="ARBA" id="ARBA00012865"/>
    </source>
</evidence>
<evidence type="ECO:0000313" key="13">
    <source>
        <dbReference type="Proteomes" id="UP000305131"/>
    </source>
</evidence>
<dbReference type="PANTHER" id="PTHR30627">
    <property type="entry name" value="PEPTIDOGLYCAN D,D-TRANSPEPTIDASE"/>
    <property type="match status" value="1"/>
</dbReference>
<dbReference type="SUPFAM" id="SSF56601">
    <property type="entry name" value="beta-lactamase/transpeptidase-like"/>
    <property type="match status" value="1"/>
</dbReference>
<feature type="compositionally biased region" description="Polar residues" evidence="9">
    <location>
        <begin position="96"/>
        <end position="106"/>
    </location>
</feature>
<dbReference type="Proteomes" id="UP000305131">
    <property type="component" value="Unassembled WGS sequence"/>
</dbReference>
<evidence type="ECO:0000256" key="2">
    <source>
        <dbReference type="ARBA" id="ARBA00007898"/>
    </source>
</evidence>
<keyword evidence="6 8" id="KW-0046">Antibiotic resistance</keyword>
<dbReference type="GO" id="GO:0005886">
    <property type="term" value="C:plasma membrane"/>
    <property type="evidence" value="ECO:0007669"/>
    <property type="project" value="TreeGrafter"/>
</dbReference>